<proteinExistence type="predicted"/>
<reference evidence="1 2" key="1">
    <citation type="submission" date="2023-01" db="EMBL/GenBank/DDBJ databases">
        <title>Minimal conservation of predation-associated metabolite biosynthetic gene clusters underscores biosynthetic potential of Myxococcota including descriptions for ten novel species: Archangium lansinium sp. nov., Myxococcus landrumus sp. nov., Nannocystis bai.</title>
        <authorList>
            <person name="Ahearne A."/>
            <person name="Stevens C."/>
            <person name="Dowd S."/>
        </authorList>
    </citation>
    <scope>NUCLEOTIDE SEQUENCE [LARGE SCALE GENOMIC DNA]</scope>
    <source>
        <strain evidence="1 2">WIWO2</strain>
    </source>
</reference>
<protein>
    <recommendedName>
        <fullName evidence="3">Anaphase-promoting complex subunit 4 WD40 domain-containing protein</fullName>
    </recommendedName>
</protein>
<evidence type="ECO:0008006" key="3">
    <source>
        <dbReference type="Google" id="ProtNLM"/>
    </source>
</evidence>
<evidence type="ECO:0000313" key="1">
    <source>
        <dbReference type="EMBL" id="MDC0679589.1"/>
    </source>
</evidence>
<gene>
    <name evidence="1" type="ORF">POL72_17725</name>
</gene>
<evidence type="ECO:0000313" key="2">
    <source>
        <dbReference type="Proteomes" id="UP001217485"/>
    </source>
</evidence>
<name>A0ABT5C1E9_9BACT</name>
<organism evidence="1 2">
    <name type="scientific">Sorangium atrum</name>
    <dbReference type="NCBI Taxonomy" id="2995308"/>
    <lineage>
        <taxon>Bacteria</taxon>
        <taxon>Pseudomonadati</taxon>
        <taxon>Myxococcota</taxon>
        <taxon>Polyangia</taxon>
        <taxon>Polyangiales</taxon>
        <taxon>Polyangiaceae</taxon>
        <taxon>Sorangium</taxon>
    </lineage>
</organism>
<dbReference type="RefSeq" id="WP_272096584.1">
    <property type="nucleotide sequence ID" value="NZ_JAQNDK010000002.1"/>
</dbReference>
<sequence length="313" mass="31739">MPFSNLSSPRKVHGLDAEIRGAAVLASPGLVAMISTDPVRLGVCPIGGSGAKTTNLSLPSAHDVALLSKDVAVVRSGDDAVWALLGITHGPKLDQVGRDARQLATRPSGETALALGWDGSATELKLDKTEVNGRTFAVRGSARAFDLTETEAHVVMDGAGEGGELRVHPGATPEPGPTLRASLPRAAQNLDRVRGGPKLTAVYKRGASAACAVVRSSGKLAAKMLAFADPVADVAVLESSLFVAFADGRVALFDGAAIEAAVGAPIAPTAIVTLGARGEPAVLAVAGKGSPTLWVGTSAGEIWSLAIVRKQGG</sequence>
<dbReference type="EMBL" id="JAQNDK010000002">
    <property type="protein sequence ID" value="MDC0679589.1"/>
    <property type="molecule type" value="Genomic_DNA"/>
</dbReference>
<comment type="caution">
    <text evidence="1">The sequence shown here is derived from an EMBL/GenBank/DDBJ whole genome shotgun (WGS) entry which is preliminary data.</text>
</comment>
<keyword evidence="2" id="KW-1185">Reference proteome</keyword>
<dbReference type="Proteomes" id="UP001217485">
    <property type="component" value="Unassembled WGS sequence"/>
</dbReference>
<accession>A0ABT5C1E9</accession>